<dbReference type="InterPro" id="IPR054579">
    <property type="entry name" value="GCE-like_dom"/>
</dbReference>
<proteinExistence type="predicted"/>
<evidence type="ECO:0000313" key="8">
    <source>
        <dbReference type="Proteomes" id="UP000525652"/>
    </source>
</evidence>
<feature type="compositionally biased region" description="Polar residues" evidence="4">
    <location>
        <begin position="504"/>
        <end position="517"/>
    </location>
</feature>
<protein>
    <recommendedName>
        <fullName evidence="6">4-O-methyl-glucuronoyl methylesterase-like domain-containing protein</fullName>
    </recommendedName>
</protein>
<dbReference type="SUPFAM" id="SSF53474">
    <property type="entry name" value="alpha/beta-Hydrolases"/>
    <property type="match status" value="1"/>
</dbReference>
<feature type="chain" id="PRO_5030710402" description="4-O-methyl-glucuronoyl methylesterase-like domain-containing protein" evidence="5">
    <location>
        <begin position="25"/>
        <end position="1028"/>
    </location>
</feature>
<sequence length="1028" mass="110580">MKTSKRRFSASLAAAILTLQPAMAENLTWTGGNGTWDLGIYSEPYENGWPSGGSWTGSQIWNNGTAYWTNQSSGTITSTTGATGPGSGEDDTAVFSTAGGGIVNVADVTATRAEGLFAKMLSFEASGYALNTNAPEGALITLSNWTAINIEPSAQVSIGFGVEVVMNDSNSRISGGGILDVYGTLRQRSSGIFSINDDTTVNVEPGGNLGGDFYGNTIFVGRSGPAILNVNGGQVNIGNGSQNRSLILADASNSGGSEINLNDGQIKLLNYGSSRVEVGRSSLGSGTATFNLNGGVLQTPVLQSTGGNSTFRFNGGLLQIVPDATGVFSGIDSVLVSAGPARLSAGDNFGGYEVAYAEPLQHDPALGSTPDGGVIKQDFGTIIFANGNTYTGDTVVERGKLVLPEASLHTESGVHLGPNAVLDLDFNGINSVATLHINGEPQSPGTWGAEGSGATHISRHFAGSGLLDVDEVGDPQPPISFSKGPDVGRDYDPAVIASIPDPLTMNNGDPVSSTQKWTNERREEILELFRENVYGRNAVDRPPYLKHDVVYSSRIFNNTAIREKVLITYGDGNGNRDSFYLYVYRPIPGTTKPKGIFILINNRPSSYTYNAHTYSPGSGGYDFFPVKEILERGYVAAGFKNREVADDETTAFSDGEGVFSVFGPTGSMDSNRRYPTRPGDAWAAIGAWSWGASRAIDWIKSDPELQDIPVAVVGHSRGGKAALWCGAQDTRVDLAISNSSGSTGAAMARTKFGEDIDQINRNFPHWFSDNYKDFGDRETELPVDQHMLLALCAPRLVYVQSSYEDWSADPTAEYESCLRAGPVYDLFGLGIVDSRWRPGPNKPQHGGSIGYHARGDGYPGDDGTGGWHDMMPYDWNQYMDYADQHFPDFSTDLRQWREDHGLDRFGIDDEKTSDDGTPYIMKYALNLPEPGKSMNSSAPTMPFNGSAGLPAFISDGNEVFFQHVRRKTETEPGVEYRVERSPDLRSWEPIQTPTLVETVDSIWERVTFSGSLAPNSSSMFYRLRVTTP</sequence>
<feature type="signal peptide" evidence="5">
    <location>
        <begin position="1"/>
        <end position="24"/>
    </location>
</feature>
<keyword evidence="8" id="KW-1185">Reference proteome</keyword>
<dbReference type="InterPro" id="IPR013425">
    <property type="entry name" value="Autotrns_rpt"/>
</dbReference>
<reference evidence="7 8" key="1">
    <citation type="submission" date="2020-07" db="EMBL/GenBank/DDBJ databases">
        <authorList>
            <person name="Feng X."/>
        </authorList>
    </citation>
    <scope>NUCLEOTIDE SEQUENCE [LARGE SCALE GENOMIC DNA]</scope>
    <source>
        <strain evidence="7 8">JCM14086</strain>
    </source>
</reference>
<comment type="caution">
    <text evidence="7">The sequence shown here is derived from an EMBL/GenBank/DDBJ whole genome shotgun (WGS) entry which is preliminary data.</text>
</comment>
<evidence type="ECO:0000313" key="7">
    <source>
        <dbReference type="EMBL" id="MBC2601815.1"/>
    </source>
</evidence>
<feature type="domain" description="4-O-methyl-glucuronoyl methylesterase-like" evidence="6">
    <location>
        <begin position="683"/>
        <end position="828"/>
    </location>
</feature>
<dbReference type="InterPro" id="IPR029058">
    <property type="entry name" value="AB_hydrolase_fold"/>
</dbReference>
<accession>A0A7X1AZN0</accession>
<dbReference type="EMBL" id="JACHVA010000076">
    <property type="protein sequence ID" value="MBC2601815.1"/>
    <property type="molecule type" value="Genomic_DNA"/>
</dbReference>
<keyword evidence="3" id="KW-0378">Hydrolase</keyword>
<dbReference type="Proteomes" id="UP000525652">
    <property type="component" value="Unassembled WGS sequence"/>
</dbReference>
<dbReference type="Gene3D" id="3.40.50.1820">
    <property type="entry name" value="alpha/beta hydrolase"/>
    <property type="match status" value="1"/>
</dbReference>
<dbReference type="AlphaFoldDB" id="A0A7X1AZN0"/>
<dbReference type="NCBIfam" id="TIGR02601">
    <property type="entry name" value="autotrns_rpt"/>
    <property type="match status" value="1"/>
</dbReference>
<dbReference type="GO" id="GO:0052689">
    <property type="term" value="F:carboxylic ester hydrolase activity"/>
    <property type="evidence" value="ECO:0007669"/>
    <property type="project" value="UniProtKB-KW"/>
</dbReference>
<feature type="region of interest" description="Disordered" evidence="4">
    <location>
        <begin position="498"/>
        <end position="517"/>
    </location>
</feature>
<keyword evidence="1" id="KW-0719">Serine esterase</keyword>
<gene>
    <name evidence="7" type="ORF">H5P30_08495</name>
</gene>
<evidence type="ECO:0000256" key="1">
    <source>
        <dbReference type="ARBA" id="ARBA00022487"/>
    </source>
</evidence>
<evidence type="ECO:0000256" key="4">
    <source>
        <dbReference type="SAM" id="MobiDB-lite"/>
    </source>
</evidence>
<evidence type="ECO:0000256" key="2">
    <source>
        <dbReference type="ARBA" id="ARBA00022729"/>
    </source>
</evidence>
<dbReference type="Pfam" id="PF22244">
    <property type="entry name" value="GCE_fung"/>
    <property type="match status" value="1"/>
</dbReference>
<keyword evidence="2 5" id="KW-0732">Signal</keyword>
<evidence type="ECO:0000259" key="6">
    <source>
        <dbReference type="Pfam" id="PF22244"/>
    </source>
</evidence>
<organism evidence="7 8">
    <name type="scientific">Puniceicoccus vermicola</name>
    <dbReference type="NCBI Taxonomy" id="388746"/>
    <lineage>
        <taxon>Bacteria</taxon>
        <taxon>Pseudomonadati</taxon>
        <taxon>Verrucomicrobiota</taxon>
        <taxon>Opitutia</taxon>
        <taxon>Puniceicoccales</taxon>
        <taxon>Puniceicoccaceae</taxon>
        <taxon>Puniceicoccus</taxon>
    </lineage>
</organism>
<evidence type="ECO:0000256" key="3">
    <source>
        <dbReference type="ARBA" id="ARBA00022801"/>
    </source>
</evidence>
<evidence type="ECO:0000256" key="5">
    <source>
        <dbReference type="SAM" id="SignalP"/>
    </source>
</evidence>
<dbReference type="RefSeq" id="WP_185692521.1">
    <property type="nucleotide sequence ID" value="NZ_JACHVA010000076.1"/>
</dbReference>
<name>A0A7X1AZN0_9BACT</name>